<sequence>MVNNNGKKDDSVLQQYPKQSNTNFVNIQQLISQRNITINNIQKNNELLDKINQKSSSNKYFQKNQNQNFSHKKIQPIKIDFYGNENPLQRQNRCQTIQNDNQISENNYYNQISETKYNQNNNNFKQKNQDNEQNIPVSKPYRSYSNQTASQSKLQLQQYQQTPNKYQFAKNGSYMQNCFQTSQKKQQQQNQTNNNQQQTQNQNQNQKQNQNQFLTYSSSKKSIIQKDDLLTQSILKSGKVKIINPYKTSEKKKSIRSYTTNDNNSNYKYNSSNFNINHLSNENQMEENLDQCKQQQQNYQQLFQQQSNGFNKQDQMNDNNVKNLKHVAKSINFTSSKKPQSQNQINLSEAKKQPENKSLIQQLFRKNLQNVLECQKAAEQQNANINNNNCQFASFQKEQQKQKQNLNNFMQNQKNQIPNIDLDKIDISEIQQNNQSLHQIDSQRVNNILSNNDSILNNELNNYFESNNKDNYSNNNKFIQKKSNKNENFQDSMQILKQLNLKDKQKQNQQYSQKQFQQQQNDFQNPQQLKNDNIFDLQNYDKENQQSGFNFNNICTQNNLNHMKDNKIYKQKFQKKRYQQNLFN</sequence>
<feature type="region of interest" description="Disordered" evidence="1">
    <location>
        <begin position="120"/>
        <end position="158"/>
    </location>
</feature>
<evidence type="ECO:0000313" key="2">
    <source>
        <dbReference type="EMBL" id="KRX04504.1"/>
    </source>
</evidence>
<dbReference type="InParanoid" id="A0A0V0QR67"/>
<dbReference type="EMBL" id="LDAU01000114">
    <property type="protein sequence ID" value="KRX04504.1"/>
    <property type="molecule type" value="Genomic_DNA"/>
</dbReference>
<evidence type="ECO:0000256" key="1">
    <source>
        <dbReference type="SAM" id="MobiDB-lite"/>
    </source>
</evidence>
<name>A0A0V0QR67_PSEPJ</name>
<feature type="region of interest" description="Disordered" evidence="1">
    <location>
        <begin position="335"/>
        <end position="355"/>
    </location>
</feature>
<keyword evidence="3" id="KW-1185">Reference proteome</keyword>
<organism evidence="2 3">
    <name type="scientific">Pseudocohnilembus persalinus</name>
    <name type="common">Ciliate</name>
    <dbReference type="NCBI Taxonomy" id="266149"/>
    <lineage>
        <taxon>Eukaryota</taxon>
        <taxon>Sar</taxon>
        <taxon>Alveolata</taxon>
        <taxon>Ciliophora</taxon>
        <taxon>Intramacronucleata</taxon>
        <taxon>Oligohymenophorea</taxon>
        <taxon>Scuticociliatia</taxon>
        <taxon>Philasterida</taxon>
        <taxon>Pseudocohnilembidae</taxon>
        <taxon>Pseudocohnilembus</taxon>
    </lineage>
</organism>
<feature type="compositionally biased region" description="Polar residues" evidence="1">
    <location>
        <begin position="335"/>
        <end position="347"/>
    </location>
</feature>
<dbReference type="AlphaFoldDB" id="A0A0V0QR67"/>
<proteinExistence type="predicted"/>
<feature type="compositionally biased region" description="Low complexity" evidence="1">
    <location>
        <begin position="120"/>
        <end position="134"/>
    </location>
</feature>
<evidence type="ECO:0000313" key="3">
    <source>
        <dbReference type="Proteomes" id="UP000054937"/>
    </source>
</evidence>
<accession>A0A0V0QR67</accession>
<feature type="region of interest" description="Disordered" evidence="1">
    <location>
        <begin position="180"/>
        <end position="208"/>
    </location>
</feature>
<protein>
    <submittedName>
        <fullName evidence="2">Uncharacterized protein</fullName>
    </submittedName>
</protein>
<comment type="caution">
    <text evidence="2">The sequence shown here is derived from an EMBL/GenBank/DDBJ whole genome shotgun (WGS) entry which is preliminary data.</text>
</comment>
<reference evidence="2 3" key="1">
    <citation type="journal article" date="2015" name="Sci. Rep.">
        <title>Genome of the facultative scuticociliatosis pathogen Pseudocohnilembus persalinus provides insight into its virulence through horizontal gene transfer.</title>
        <authorList>
            <person name="Xiong J."/>
            <person name="Wang G."/>
            <person name="Cheng J."/>
            <person name="Tian M."/>
            <person name="Pan X."/>
            <person name="Warren A."/>
            <person name="Jiang C."/>
            <person name="Yuan D."/>
            <person name="Miao W."/>
        </authorList>
    </citation>
    <scope>NUCLEOTIDE SEQUENCE [LARGE SCALE GENOMIC DNA]</scope>
    <source>
        <strain evidence="2">36N120E</strain>
    </source>
</reference>
<dbReference type="Proteomes" id="UP000054937">
    <property type="component" value="Unassembled WGS sequence"/>
</dbReference>
<gene>
    <name evidence="2" type="ORF">PPERSA_04319</name>
</gene>